<evidence type="ECO:0000313" key="2">
    <source>
        <dbReference type="EMBL" id="EDO53518.1"/>
    </source>
</evidence>
<protein>
    <submittedName>
        <fullName evidence="2">Uncharacterized protein</fullName>
    </submittedName>
</protein>
<accession>A0ABC9NAI7</accession>
<organism evidence="2 3">
    <name type="scientific">Bacteroides uniformis (strain ATCC 8492 / DSM 6597 / CCUG 4942 / CIP 103695 / JCM 5828 / KCTC 5204 / NCTC 13054 / VPI 0061)</name>
    <dbReference type="NCBI Taxonomy" id="411479"/>
    <lineage>
        <taxon>Bacteria</taxon>
        <taxon>Pseudomonadati</taxon>
        <taxon>Bacteroidota</taxon>
        <taxon>Bacteroidia</taxon>
        <taxon>Bacteroidales</taxon>
        <taxon>Bacteroidaceae</taxon>
        <taxon>Bacteroides</taxon>
    </lineage>
</organism>
<proteinExistence type="inferred from homology"/>
<evidence type="ECO:0000313" key="3">
    <source>
        <dbReference type="Proteomes" id="UP000004110"/>
    </source>
</evidence>
<reference evidence="2" key="2">
    <citation type="submission" date="2013-11" db="EMBL/GenBank/DDBJ databases">
        <title>Draft genome sequence of Bacteroides uniformis (ATCC 8492).</title>
        <authorList>
            <person name="Sudarsanam P."/>
            <person name="Ley R."/>
            <person name="Guruge J."/>
            <person name="Turnbaugh P.J."/>
            <person name="Mahowald M."/>
            <person name="Liep D."/>
            <person name="Gordon J."/>
        </authorList>
    </citation>
    <scope>NUCLEOTIDE SEQUENCE</scope>
    <source>
        <strain evidence="2">ATCC 8492</strain>
    </source>
</reference>
<dbReference type="Gene3D" id="2.160.10.10">
    <property type="entry name" value="Hexapeptide repeat proteins"/>
    <property type="match status" value="1"/>
</dbReference>
<dbReference type="SUPFAM" id="SSF51161">
    <property type="entry name" value="Trimeric LpxA-like enzymes"/>
    <property type="match status" value="1"/>
</dbReference>
<keyword evidence="3" id="KW-1185">Reference proteome</keyword>
<dbReference type="InterPro" id="IPR011004">
    <property type="entry name" value="Trimer_LpxA-like_sf"/>
</dbReference>
<dbReference type="EMBL" id="AAYH02000045">
    <property type="protein sequence ID" value="EDO53518.1"/>
    <property type="molecule type" value="Genomic_DNA"/>
</dbReference>
<dbReference type="AlphaFoldDB" id="A0ABC9NAI7"/>
<dbReference type="PANTHER" id="PTHR43300:SF11">
    <property type="entry name" value="ACETYLTRANSFERASE RV3034C-RELATED"/>
    <property type="match status" value="1"/>
</dbReference>
<evidence type="ECO:0000256" key="1">
    <source>
        <dbReference type="ARBA" id="ARBA00007274"/>
    </source>
</evidence>
<gene>
    <name evidence="2" type="ORF">BACUNI_02796</name>
</gene>
<comment type="caution">
    <text evidence="2">The sequence shown here is derived from an EMBL/GenBank/DDBJ whole genome shotgun (WGS) entry which is preliminary data.</text>
</comment>
<comment type="similarity">
    <text evidence="1">Belongs to the transferase hexapeptide repeat family.</text>
</comment>
<dbReference type="Proteomes" id="UP000004110">
    <property type="component" value="Unassembled WGS sequence"/>
</dbReference>
<name>A0ABC9NAI7_BACUC</name>
<dbReference type="PANTHER" id="PTHR43300">
    <property type="entry name" value="ACETYLTRANSFERASE"/>
    <property type="match status" value="1"/>
</dbReference>
<sequence>MFFSMMKQTGYTFADRQIYNEFKFVRECVPVVIGSDCWIGAGAKIIEGVTIGIGGMVLAGALVTHDVPPYAIVGGVPAKVLRFRYNEDAIQMLLKSKWWEKDEKWFKINWRLLNDLDAFEKYFANESK</sequence>
<reference evidence="2" key="1">
    <citation type="submission" date="2007-06" db="EMBL/GenBank/DDBJ databases">
        <authorList>
            <person name="Fulton L."/>
            <person name="Clifton S."/>
            <person name="Fulton B."/>
            <person name="Xu J."/>
            <person name="Minx P."/>
            <person name="Pepin K.H."/>
            <person name="Johnson M."/>
            <person name="Thiruvilangam P."/>
            <person name="Bhonagiri V."/>
            <person name="Nash W.E."/>
            <person name="Mardis E.R."/>
            <person name="Wilson R.K."/>
        </authorList>
    </citation>
    <scope>NUCLEOTIDE SEQUENCE [LARGE SCALE GENOMIC DNA]</scope>
    <source>
        <strain evidence="2">ATCC 8492</strain>
    </source>
</reference>
<dbReference type="InterPro" id="IPR050179">
    <property type="entry name" value="Trans_hexapeptide_repeat"/>
</dbReference>